<evidence type="ECO:0000256" key="3">
    <source>
        <dbReference type="ARBA" id="ARBA00022989"/>
    </source>
</evidence>
<dbReference type="Gene3D" id="1.20.1070.10">
    <property type="entry name" value="Rhodopsin 7-helix transmembrane proteins"/>
    <property type="match status" value="1"/>
</dbReference>
<keyword evidence="8" id="KW-1185">Reference proteome</keyword>
<gene>
    <name evidence="7" type="ORF">BCR33DRAFT_711128</name>
</gene>
<evidence type="ECO:0000259" key="6">
    <source>
        <dbReference type="PROSITE" id="PS50261"/>
    </source>
</evidence>
<comment type="caution">
    <text evidence="7">The sequence shown here is derived from an EMBL/GenBank/DDBJ whole genome shotgun (WGS) entry which is preliminary data.</text>
</comment>
<keyword evidence="2 5" id="KW-0812">Transmembrane</keyword>
<evidence type="ECO:0000256" key="5">
    <source>
        <dbReference type="SAM" id="Phobius"/>
    </source>
</evidence>
<keyword evidence="3 5" id="KW-1133">Transmembrane helix</keyword>
<feature type="transmembrane region" description="Helical" evidence="5">
    <location>
        <begin position="35"/>
        <end position="51"/>
    </location>
</feature>
<organism evidence="7 8">
    <name type="scientific">Rhizoclosmatium globosum</name>
    <dbReference type="NCBI Taxonomy" id="329046"/>
    <lineage>
        <taxon>Eukaryota</taxon>
        <taxon>Fungi</taxon>
        <taxon>Fungi incertae sedis</taxon>
        <taxon>Chytridiomycota</taxon>
        <taxon>Chytridiomycota incertae sedis</taxon>
        <taxon>Chytridiomycetes</taxon>
        <taxon>Chytridiales</taxon>
        <taxon>Chytriomycetaceae</taxon>
        <taxon>Rhizoclosmatium</taxon>
    </lineage>
</organism>
<evidence type="ECO:0000256" key="2">
    <source>
        <dbReference type="ARBA" id="ARBA00022692"/>
    </source>
</evidence>
<accession>A0A1Y2D392</accession>
<proteinExistence type="predicted"/>
<comment type="subcellular location">
    <subcellularLocation>
        <location evidence="1">Membrane</location>
        <topology evidence="1">Multi-pass membrane protein</topology>
    </subcellularLocation>
</comment>
<dbReference type="InterPro" id="IPR017981">
    <property type="entry name" value="GPCR_2-like_7TM"/>
</dbReference>
<dbReference type="AlphaFoldDB" id="A0A1Y2D392"/>
<protein>
    <recommendedName>
        <fullName evidence="6">G-protein coupled receptors family 2 profile 2 domain-containing protein</fullName>
    </recommendedName>
</protein>
<feature type="domain" description="G-protein coupled receptors family 2 profile 2" evidence="6">
    <location>
        <begin position="1"/>
        <end position="84"/>
    </location>
</feature>
<dbReference type="GO" id="GO:0007166">
    <property type="term" value="P:cell surface receptor signaling pathway"/>
    <property type="evidence" value="ECO:0007669"/>
    <property type="project" value="InterPro"/>
</dbReference>
<dbReference type="GO" id="GO:0004888">
    <property type="term" value="F:transmembrane signaling receptor activity"/>
    <property type="evidence" value="ECO:0007669"/>
    <property type="project" value="InterPro"/>
</dbReference>
<name>A0A1Y2D392_9FUNG</name>
<dbReference type="GO" id="GO:0016020">
    <property type="term" value="C:membrane"/>
    <property type="evidence" value="ECO:0007669"/>
    <property type="project" value="UniProtKB-SubCell"/>
</dbReference>
<dbReference type="EMBL" id="MCGO01000001">
    <property type="protein sequence ID" value="ORY53768.1"/>
    <property type="molecule type" value="Genomic_DNA"/>
</dbReference>
<evidence type="ECO:0000256" key="1">
    <source>
        <dbReference type="ARBA" id="ARBA00004141"/>
    </source>
</evidence>
<reference evidence="7 8" key="1">
    <citation type="submission" date="2016-07" db="EMBL/GenBank/DDBJ databases">
        <title>Pervasive Adenine N6-methylation of Active Genes in Fungi.</title>
        <authorList>
            <consortium name="DOE Joint Genome Institute"/>
            <person name="Mondo S.J."/>
            <person name="Dannebaum R.O."/>
            <person name="Kuo R.C."/>
            <person name="Labutti K."/>
            <person name="Haridas S."/>
            <person name="Kuo A."/>
            <person name="Salamov A."/>
            <person name="Ahrendt S.R."/>
            <person name="Lipzen A."/>
            <person name="Sullivan W."/>
            <person name="Andreopoulos W.B."/>
            <person name="Clum A."/>
            <person name="Lindquist E."/>
            <person name="Daum C."/>
            <person name="Ramamoorthy G.K."/>
            <person name="Gryganskyi A."/>
            <person name="Culley D."/>
            <person name="Magnuson J.K."/>
            <person name="James T.Y."/>
            <person name="O'Malley M.A."/>
            <person name="Stajich J.E."/>
            <person name="Spatafora J.W."/>
            <person name="Visel A."/>
            <person name="Grigoriev I.V."/>
        </authorList>
    </citation>
    <scope>NUCLEOTIDE SEQUENCE [LARGE SCALE GENOMIC DNA]</scope>
    <source>
        <strain evidence="7 8">JEL800</strain>
    </source>
</reference>
<dbReference type="PROSITE" id="PS50261">
    <property type="entry name" value="G_PROTEIN_RECEP_F2_4"/>
    <property type="match status" value="1"/>
</dbReference>
<keyword evidence="4 5" id="KW-0472">Membrane</keyword>
<evidence type="ECO:0000313" key="7">
    <source>
        <dbReference type="EMBL" id="ORY53768.1"/>
    </source>
</evidence>
<evidence type="ECO:0000313" key="8">
    <source>
        <dbReference type="Proteomes" id="UP000193642"/>
    </source>
</evidence>
<evidence type="ECO:0000256" key="4">
    <source>
        <dbReference type="ARBA" id="ARBA00023136"/>
    </source>
</evidence>
<dbReference type="Proteomes" id="UP000193642">
    <property type="component" value="Unassembled WGS sequence"/>
</dbReference>
<sequence>MDASICWVVESLVHCYLTVMKGAKVATLYWKYYNVYAWGVPTLLVASGFIVRRVKGIQVFGPSGGYCQVADNDLRLYIFYVELW</sequence>